<comment type="caution">
    <text evidence="1">The sequence shown here is derived from an EMBL/GenBank/DDBJ whole genome shotgun (WGS) entry which is preliminary data.</text>
</comment>
<reference evidence="1 2" key="1">
    <citation type="submission" date="2023-07" db="EMBL/GenBank/DDBJ databases">
        <title>Genomic Encyclopedia of Type Strains, Phase IV (KMG-IV): sequencing the most valuable type-strain genomes for metagenomic binning, comparative biology and taxonomic classification.</title>
        <authorList>
            <person name="Goeker M."/>
        </authorList>
    </citation>
    <scope>NUCLEOTIDE SEQUENCE [LARGE SCALE GENOMIC DNA]</scope>
    <source>
        <strain evidence="1 2">DSM 19154</strain>
    </source>
</reference>
<protein>
    <submittedName>
        <fullName evidence="1">Uncharacterized protein</fullName>
    </submittedName>
</protein>
<evidence type="ECO:0000313" key="2">
    <source>
        <dbReference type="Proteomes" id="UP001225034"/>
    </source>
</evidence>
<keyword evidence="2" id="KW-1185">Reference proteome</keyword>
<dbReference type="EMBL" id="JAUSUA010000003">
    <property type="protein sequence ID" value="MDQ0207611.1"/>
    <property type="molecule type" value="Genomic_DNA"/>
</dbReference>
<name>A0ABT9YIS2_9BACI</name>
<organism evidence="1 2">
    <name type="scientific">Alkalicoccobacillus murimartini</name>
    <dbReference type="NCBI Taxonomy" id="171685"/>
    <lineage>
        <taxon>Bacteria</taxon>
        <taxon>Bacillati</taxon>
        <taxon>Bacillota</taxon>
        <taxon>Bacilli</taxon>
        <taxon>Bacillales</taxon>
        <taxon>Bacillaceae</taxon>
        <taxon>Alkalicoccobacillus</taxon>
    </lineage>
</organism>
<sequence>MTLVSERIFSYNKESEIILSLKGESYGTVKEYL</sequence>
<accession>A0ABT9YIS2</accession>
<gene>
    <name evidence="1" type="ORF">J2S05_002412</name>
</gene>
<evidence type="ECO:0000313" key="1">
    <source>
        <dbReference type="EMBL" id="MDQ0207611.1"/>
    </source>
</evidence>
<dbReference type="Proteomes" id="UP001225034">
    <property type="component" value="Unassembled WGS sequence"/>
</dbReference>
<proteinExistence type="predicted"/>